<dbReference type="EMBL" id="CM046400">
    <property type="protein sequence ID" value="KAI8525618.1"/>
    <property type="molecule type" value="Genomic_DNA"/>
</dbReference>
<accession>A0ACC0LA23</accession>
<protein>
    <submittedName>
        <fullName evidence="1">Uncharacterized protein</fullName>
    </submittedName>
</protein>
<proteinExistence type="predicted"/>
<name>A0ACC0LA23_RHOML</name>
<evidence type="ECO:0000313" key="1">
    <source>
        <dbReference type="EMBL" id="KAI8525618.1"/>
    </source>
</evidence>
<sequence length="111" mass="12538">MSFLLLLSQVSVAKGRDYCEGCAYREGYNENDRLTTAVPGNASFKTFVDIRSGSENPDLKYSGFCIDVFNRSANRLGSKLHYTFVEFYGTYDELVDSVANMIIYLSSIIWT</sequence>
<dbReference type="Proteomes" id="UP001062846">
    <property type="component" value="Chromosome 13"/>
</dbReference>
<evidence type="ECO:0000313" key="2">
    <source>
        <dbReference type="Proteomes" id="UP001062846"/>
    </source>
</evidence>
<organism evidence="1 2">
    <name type="scientific">Rhododendron molle</name>
    <name type="common">Chinese azalea</name>
    <name type="synonym">Azalea mollis</name>
    <dbReference type="NCBI Taxonomy" id="49168"/>
    <lineage>
        <taxon>Eukaryota</taxon>
        <taxon>Viridiplantae</taxon>
        <taxon>Streptophyta</taxon>
        <taxon>Embryophyta</taxon>
        <taxon>Tracheophyta</taxon>
        <taxon>Spermatophyta</taxon>
        <taxon>Magnoliopsida</taxon>
        <taxon>eudicotyledons</taxon>
        <taxon>Gunneridae</taxon>
        <taxon>Pentapetalae</taxon>
        <taxon>asterids</taxon>
        <taxon>Ericales</taxon>
        <taxon>Ericaceae</taxon>
        <taxon>Ericoideae</taxon>
        <taxon>Rhodoreae</taxon>
        <taxon>Rhododendron</taxon>
    </lineage>
</organism>
<gene>
    <name evidence="1" type="ORF">RHMOL_Rhmol13G0244100</name>
</gene>
<reference evidence="1" key="1">
    <citation type="submission" date="2022-02" db="EMBL/GenBank/DDBJ databases">
        <title>Plant Genome Project.</title>
        <authorList>
            <person name="Zhang R.-G."/>
        </authorList>
    </citation>
    <scope>NUCLEOTIDE SEQUENCE</scope>
    <source>
        <strain evidence="1">AT1</strain>
    </source>
</reference>
<comment type="caution">
    <text evidence="1">The sequence shown here is derived from an EMBL/GenBank/DDBJ whole genome shotgun (WGS) entry which is preliminary data.</text>
</comment>
<keyword evidence="2" id="KW-1185">Reference proteome</keyword>